<keyword evidence="5 13" id="KW-0963">Cytoplasm</keyword>
<evidence type="ECO:0000256" key="6">
    <source>
        <dbReference type="ARBA" id="ARBA00022679"/>
    </source>
</evidence>
<dbReference type="InterPro" id="IPR006070">
    <property type="entry name" value="Sua5-like_dom"/>
</dbReference>
<evidence type="ECO:0000256" key="4">
    <source>
        <dbReference type="ARBA" id="ARBA00015492"/>
    </source>
</evidence>
<dbReference type="PROSITE" id="PS51163">
    <property type="entry name" value="YRDC"/>
    <property type="match status" value="1"/>
</dbReference>
<evidence type="ECO:0000256" key="2">
    <source>
        <dbReference type="ARBA" id="ARBA00007663"/>
    </source>
</evidence>
<comment type="subcellular location">
    <subcellularLocation>
        <location evidence="1 13">Cytoplasm</location>
    </subcellularLocation>
</comment>
<keyword evidence="8 13" id="KW-0548">Nucleotidyltransferase</keyword>
<name>A0A0R2HQI9_9LACO</name>
<dbReference type="KEGG" id="pdm:ADU72_1732"/>
<protein>
    <recommendedName>
        <fullName evidence="4 13">Threonylcarbamoyl-AMP synthase</fullName>
        <shortName evidence="13">TC-AMP synthase</shortName>
        <ecNumber evidence="3 13">2.7.7.87</ecNumber>
    </recommendedName>
    <alternativeName>
        <fullName evidence="11 13">L-threonylcarbamoyladenylate synthase</fullName>
    </alternativeName>
</protein>
<feature type="domain" description="YrdC-like" evidence="15">
    <location>
        <begin position="8"/>
        <end position="195"/>
    </location>
</feature>
<dbReference type="EMBL" id="CP012288">
    <property type="protein sequence ID" value="AMV67657.1"/>
    <property type="molecule type" value="Genomic_DNA"/>
</dbReference>
<evidence type="ECO:0000256" key="11">
    <source>
        <dbReference type="ARBA" id="ARBA00029774"/>
    </source>
</evidence>
<feature type="binding site" evidence="14">
    <location>
        <position position="113"/>
    </location>
    <ligand>
        <name>ATP</name>
        <dbReference type="ChEBI" id="CHEBI:30616"/>
    </ligand>
</feature>
<evidence type="ECO:0000313" key="19">
    <source>
        <dbReference type="Proteomes" id="UP000076405"/>
    </source>
</evidence>
<dbReference type="AlphaFoldDB" id="A0A0R2HQI9"/>
<proteinExistence type="inferred from homology"/>
<dbReference type="InterPro" id="IPR017945">
    <property type="entry name" value="DHBP_synth_RibB-like_a/b_dom"/>
</dbReference>
<dbReference type="InterPro" id="IPR010923">
    <property type="entry name" value="T(6)A37_SUA5"/>
</dbReference>
<dbReference type="Pfam" id="PF03481">
    <property type="entry name" value="Sua5_C"/>
    <property type="match status" value="1"/>
</dbReference>
<dbReference type="GO" id="GO:0006450">
    <property type="term" value="P:regulation of translational fidelity"/>
    <property type="evidence" value="ECO:0007669"/>
    <property type="project" value="TreeGrafter"/>
</dbReference>
<comment type="catalytic activity">
    <reaction evidence="12 13">
        <text>L-threonine + hydrogencarbonate + ATP = L-threonylcarbamoyladenylate + diphosphate + H2O</text>
        <dbReference type="Rhea" id="RHEA:36407"/>
        <dbReference type="ChEBI" id="CHEBI:15377"/>
        <dbReference type="ChEBI" id="CHEBI:17544"/>
        <dbReference type="ChEBI" id="CHEBI:30616"/>
        <dbReference type="ChEBI" id="CHEBI:33019"/>
        <dbReference type="ChEBI" id="CHEBI:57926"/>
        <dbReference type="ChEBI" id="CHEBI:73682"/>
        <dbReference type="EC" id="2.7.7.87"/>
    </reaction>
</comment>
<evidence type="ECO:0000256" key="12">
    <source>
        <dbReference type="ARBA" id="ARBA00048366"/>
    </source>
</evidence>
<evidence type="ECO:0000259" key="15">
    <source>
        <dbReference type="PROSITE" id="PS51163"/>
    </source>
</evidence>
<dbReference type="InterPro" id="IPR050156">
    <property type="entry name" value="TC-AMP_synthase_SUA5"/>
</dbReference>
<dbReference type="EC" id="2.7.7.87" evidence="3 13"/>
<evidence type="ECO:0000256" key="1">
    <source>
        <dbReference type="ARBA" id="ARBA00004496"/>
    </source>
</evidence>
<reference evidence="18 19" key="1">
    <citation type="journal article" date="2016" name="PLoS ONE">
        <title>The Identification of Novel Diagnostic Marker Genes for the Detection of Beer Spoiling Pediococcus damnosus Strains Using the BlAst Diagnostic Gene findEr.</title>
        <authorList>
            <person name="Behr J."/>
            <person name="Geissler A.J."/>
            <person name="Schmid J."/>
            <person name="Zehe A."/>
            <person name="Vogel R.F."/>
        </authorList>
    </citation>
    <scope>NUCLEOTIDE SEQUENCE [LARGE SCALE GENOMIC DNA]</scope>
    <source>
        <strain evidence="16 19">TMW 2.1533</strain>
        <strain evidence="17 18">TMW 2.1535</strain>
    </source>
</reference>
<feature type="binding site" evidence="14">
    <location>
        <position position="177"/>
    </location>
    <ligand>
        <name>L-threonine</name>
        <dbReference type="ChEBI" id="CHEBI:57926"/>
    </ligand>
</feature>
<dbReference type="InterPro" id="IPR005145">
    <property type="entry name" value="Sua5_C"/>
</dbReference>
<comment type="similarity">
    <text evidence="2 13">Belongs to the SUA5 family.</text>
</comment>
<evidence type="ECO:0000256" key="5">
    <source>
        <dbReference type="ARBA" id="ARBA00022490"/>
    </source>
</evidence>
<evidence type="ECO:0000313" key="18">
    <source>
        <dbReference type="Proteomes" id="UP000076244"/>
    </source>
</evidence>
<accession>A0A0R2HQI9</accession>
<keyword evidence="9 13" id="KW-0547">Nucleotide-binding</keyword>
<dbReference type="Proteomes" id="UP000076244">
    <property type="component" value="Chromosome"/>
</dbReference>
<dbReference type="EMBL" id="CP012275">
    <property type="protein sequence ID" value="AMV62478.1"/>
    <property type="molecule type" value="Genomic_DNA"/>
</dbReference>
<comment type="function">
    <text evidence="13">Required for the formation of a threonylcarbamoyl group on adenosine at position 37 (t(6)A37) in tRNAs that read codons beginning with adenine.</text>
</comment>
<keyword evidence="18" id="KW-1185">Reference proteome</keyword>
<evidence type="ECO:0000256" key="14">
    <source>
        <dbReference type="PIRSR" id="PIRSR004930-1"/>
    </source>
</evidence>
<evidence type="ECO:0000256" key="3">
    <source>
        <dbReference type="ARBA" id="ARBA00012584"/>
    </source>
</evidence>
<evidence type="ECO:0000313" key="17">
    <source>
        <dbReference type="EMBL" id="AMV67657.1"/>
    </source>
</evidence>
<dbReference type="GO" id="GO:0000049">
    <property type="term" value="F:tRNA binding"/>
    <property type="evidence" value="ECO:0007669"/>
    <property type="project" value="TreeGrafter"/>
</dbReference>
<gene>
    <name evidence="16" type="ORF">ADU70_0984</name>
    <name evidence="17" type="ORF">ADU72_1732</name>
</gene>
<feature type="binding site" evidence="14">
    <location>
        <position position="30"/>
    </location>
    <ligand>
        <name>L-threonine</name>
        <dbReference type="ChEBI" id="CHEBI:57926"/>
    </ligand>
</feature>
<evidence type="ECO:0000256" key="7">
    <source>
        <dbReference type="ARBA" id="ARBA00022694"/>
    </source>
</evidence>
<dbReference type="GO" id="GO:0003725">
    <property type="term" value="F:double-stranded RNA binding"/>
    <property type="evidence" value="ECO:0007669"/>
    <property type="project" value="UniProtKB-UniRule"/>
</dbReference>
<dbReference type="OrthoDB" id="9814580at2"/>
<dbReference type="PANTHER" id="PTHR17490">
    <property type="entry name" value="SUA5"/>
    <property type="match status" value="1"/>
</dbReference>
<dbReference type="PIRSF" id="PIRSF004930">
    <property type="entry name" value="Tln_factor_SUA5"/>
    <property type="match status" value="1"/>
</dbReference>
<dbReference type="RefSeq" id="WP_046872233.1">
    <property type="nucleotide sequence ID" value="NZ_BAAAXI010000168.1"/>
</dbReference>
<feature type="binding site" evidence="14">
    <location>
        <position position="147"/>
    </location>
    <ligand>
        <name>ATP</name>
        <dbReference type="ChEBI" id="CHEBI:30616"/>
    </ligand>
</feature>
<feature type="binding site" evidence="14">
    <location>
        <position position="191"/>
    </location>
    <ligand>
        <name>ATP</name>
        <dbReference type="ChEBI" id="CHEBI:30616"/>
    </ligand>
</feature>
<dbReference type="NCBIfam" id="TIGR00057">
    <property type="entry name" value="L-threonylcarbamoyladenylate synthase"/>
    <property type="match status" value="1"/>
</dbReference>
<dbReference type="GO" id="GO:0008033">
    <property type="term" value="P:tRNA processing"/>
    <property type="evidence" value="ECO:0007669"/>
    <property type="project" value="UniProtKB-KW"/>
</dbReference>
<keyword evidence="7 13" id="KW-0819">tRNA processing</keyword>
<feature type="binding site" evidence="14">
    <location>
        <position position="230"/>
    </location>
    <ligand>
        <name>ATP</name>
        <dbReference type="ChEBI" id="CHEBI:30616"/>
    </ligand>
</feature>
<feature type="binding site" evidence="14">
    <location>
        <position position="117"/>
    </location>
    <ligand>
        <name>L-threonine</name>
        <dbReference type="ChEBI" id="CHEBI:57926"/>
    </ligand>
</feature>
<feature type="binding site" evidence="14">
    <location>
        <position position="62"/>
    </location>
    <ligand>
        <name>L-threonine</name>
        <dbReference type="ChEBI" id="CHEBI:57926"/>
    </ligand>
</feature>
<sequence length="340" mass="36817">MKTEIYHADTIKEAAKQIQAGQLIAFPTETVYGLGADATNETAVKQVYIAKGRPSDNPLIVHVANVETVEKYAQPLSEKTRLLMKTFWPGPLTIILQLKPGALSKSVTGGLTTAAFRNPRNQTTLDLIREAGVPIVGPSANTSGKPSPTEAKHVYHDLHGKIAGILDDGPTQIGVESTVLDMSGDVPTVLRPGGVSEEKLEAVIGTVRSDHHKVGKNEVPKAPGMKYKHYAPNAQVLIVADEQWPEALKWAAEQTSPVGVMTTKQVSSQNEIPANGEWFSLGDDVQSASHNLFAGLRHFDTESSVAYILAQKFDKLGLGEAYMNRLEKSAGQQYFQTPKQ</sequence>
<keyword evidence="6 13" id="KW-0808">Transferase</keyword>
<dbReference type="Proteomes" id="UP000076405">
    <property type="component" value="Chromosome"/>
</dbReference>
<dbReference type="FunFam" id="3.90.870.10:FF:000009">
    <property type="entry name" value="Threonylcarbamoyl-AMP synthase, putative"/>
    <property type="match status" value="1"/>
</dbReference>
<dbReference type="InterPro" id="IPR038385">
    <property type="entry name" value="Sua5/YwlC_C"/>
</dbReference>
<evidence type="ECO:0000256" key="13">
    <source>
        <dbReference type="PIRNR" id="PIRNR004930"/>
    </source>
</evidence>
<feature type="binding site" evidence="14">
    <location>
        <position position="57"/>
    </location>
    <ligand>
        <name>ATP</name>
        <dbReference type="ChEBI" id="CHEBI:30616"/>
    </ligand>
</feature>
<dbReference type="GO" id="GO:0005524">
    <property type="term" value="F:ATP binding"/>
    <property type="evidence" value="ECO:0007669"/>
    <property type="project" value="UniProtKB-UniRule"/>
</dbReference>
<evidence type="ECO:0000313" key="16">
    <source>
        <dbReference type="EMBL" id="AMV62478.1"/>
    </source>
</evidence>
<keyword evidence="10 13" id="KW-0067">ATP-binding</keyword>
<dbReference type="GO" id="GO:0005737">
    <property type="term" value="C:cytoplasm"/>
    <property type="evidence" value="ECO:0007669"/>
    <property type="project" value="UniProtKB-SubCell"/>
</dbReference>
<evidence type="ECO:0000256" key="10">
    <source>
        <dbReference type="ARBA" id="ARBA00022840"/>
    </source>
</evidence>
<feature type="binding site" evidence="14">
    <location>
        <position position="53"/>
    </location>
    <ligand>
        <name>ATP</name>
        <dbReference type="ChEBI" id="CHEBI:30616"/>
    </ligand>
</feature>
<feature type="binding site" evidence="14">
    <location>
        <position position="139"/>
    </location>
    <ligand>
        <name>ATP</name>
        <dbReference type="ChEBI" id="CHEBI:30616"/>
    </ligand>
</feature>
<evidence type="ECO:0000256" key="8">
    <source>
        <dbReference type="ARBA" id="ARBA00022695"/>
    </source>
</evidence>
<evidence type="ECO:0000256" key="9">
    <source>
        <dbReference type="ARBA" id="ARBA00022741"/>
    </source>
</evidence>
<dbReference type="Gene3D" id="3.40.50.11030">
    <property type="entry name" value="Threonylcarbamoyl-AMP synthase, C-terminal domain"/>
    <property type="match status" value="1"/>
</dbReference>
<dbReference type="PANTHER" id="PTHR17490:SF16">
    <property type="entry name" value="THREONYLCARBAMOYL-AMP SYNTHASE"/>
    <property type="match status" value="1"/>
</dbReference>
<dbReference type="GO" id="GO:0061710">
    <property type="term" value="F:L-threonylcarbamoyladenylate synthase"/>
    <property type="evidence" value="ECO:0007669"/>
    <property type="project" value="UniProtKB-EC"/>
</dbReference>
<dbReference type="Gene3D" id="3.90.870.10">
    <property type="entry name" value="DHBP synthase"/>
    <property type="match status" value="1"/>
</dbReference>
<organism evidence="16 19">
    <name type="scientific">Pediococcus damnosus</name>
    <dbReference type="NCBI Taxonomy" id="51663"/>
    <lineage>
        <taxon>Bacteria</taxon>
        <taxon>Bacillati</taxon>
        <taxon>Bacillota</taxon>
        <taxon>Bacilli</taxon>
        <taxon>Lactobacillales</taxon>
        <taxon>Lactobacillaceae</taxon>
        <taxon>Pediococcus</taxon>
    </lineage>
</organism>
<dbReference type="Pfam" id="PF01300">
    <property type="entry name" value="Sua5_yciO_yrdC"/>
    <property type="match status" value="1"/>
</dbReference>
<dbReference type="SUPFAM" id="SSF55821">
    <property type="entry name" value="YrdC/RibB"/>
    <property type="match status" value="1"/>
</dbReference>